<dbReference type="EMBL" id="BMAW01117186">
    <property type="protein sequence ID" value="GFT73865.1"/>
    <property type="molecule type" value="Genomic_DNA"/>
</dbReference>
<evidence type="ECO:0000256" key="8">
    <source>
        <dbReference type="ARBA" id="ARBA00022737"/>
    </source>
</evidence>
<evidence type="ECO:0000256" key="1">
    <source>
        <dbReference type="ARBA" id="ARBA00004175"/>
    </source>
</evidence>
<evidence type="ECO:0000256" key="9">
    <source>
        <dbReference type="ARBA" id="ARBA00023028"/>
    </source>
</evidence>
<evidence type="ECO:0000256" key="7">
    <source>
        <dbReference type="ARBA" id="ARBA00022699"/>
    </source>
</evidence>
<keyword evidence="7" id="KW-0528">Neurotoxin</keyword>
<dbReference type="SUPFAM" id="SSF48403">
    <property type="entry name" value="Ankyrin repeat"/>
    <property type="match status" value="1"/>
</dbReference>
<keyword evidence="8" id="KW-0677">Repeat</keyword>
<feature type="compositionally biased region" description="Basic and acidic residues" evidence="12">
    <location>
        <begin position="348"/>
        <end position="373"/>
    </location>
</feature>
<feature type="compositionally biased region" description="Basic and acidic residues" evidence="12">
    <location>
        <begin position="446"/>
        <end position="461"/>
    </location>
</feature>
<dbReference type="InterPro" id="IPR002110">
    <property type="entry name" value="Ankyrin_rpt"/>
</dbReference>
<dbReference type="GO" id="GO:0004857">
    <property type="term" value="F:enzyme inhibitor activity"/>
    <property type="evidence" value="ECO:0007669"/>
    <property type="project" value="TreeGrafter"/>
</dbReference>
<dbReference type="GO" id="GO:0044218">
    <property type="term" value="C:other organism cell membrane"/>
    <property type="evidence" value="ECO:0007669"/>
    <property type="project" value="UniProtKB-KW"/>
</dbReference>
<dbReference type="GO" id="GO:0017020">
    <property type="term" value="F:myosin phosphatase regulator activity"/>
    <property type="evidence" value="ECO:0007669"/>
    <property type="project" value="TreeGrafter"/>
</dbReference>
<dbReference type="PROSITE" id="PS50088">
    <property type="entry name" value="ANK_REPEAT"/>
    <property type="match status" value="4"/>
</dbReference>
<evidence type="ECO:0000256" key="2">
    <source>
        <dbReference type="ARBA" id="ARBA00004613"/>
    </source>
</evidence>
<dbReference type="OrthoDB" id="19014at2759"/>
<dbReference type="GO" id="GO:0090729">
    <property type="term" value="F:toxin activity"/>
    <property type="evidence" value="ECO:0007669"/>
    <property type="project" value="UniProtKB-KW"/>
</dbReference>
<keyword evidence="3" id="KW-0268">Exocytosis</keyword>
<comment type="caution">
    <text evidence="13">The sequence shown here is derived from an EMBL/GenBank/DDBJ whole genome shotgun (WGS) entry which is preliminary data.</text>
</comment>
<evidence type="ECO:0000256" key="6">
    <source>
        <dbReference type="ARBA" id="ARBA00022656"/>
    </source>
</evidence>
<dbReference type="FunFam" id="1.25.40.20:FF:000198">
    <property type="entry name" value="Myosin binding subunit, isoform P"/>
    <property type="match status" value="1"/>
</dbReference>
<evidence type="ECO:0000313" key="14">
    <source>
        <dbReference type="Proteomes" id="UP000887013"/>
    </source>
</evidence>
<feature type="repeat" description="ANK" evidence="11">
    <location>
        <begin position="135"/>
        <end position="167"/>
    </location>
</feature>
<proteinExistence type="predicted"/>
<feature type="repeat" description="ANK" evidence="11">
    <location>
        <begin position="263"/>
        <end position="295"/>
    </location>
</feature>
<dbReference type="PANTHER" id="PTHR24179:SF29">
    <property type="entry name" value="LD46604P"/>
    <property type="match status" value="1"/>
</dbReference>
<dbReference type="Proteomes" id="UP000887013">
    <property type="component" value="Unassembled WGS sequence"/>
</dbReference>
<dbReference type="GO" id="GO:0044231">
    <property type="term" value="C:host cell presynaptic membrane"/>
    <property type="evidence" value="ECO:0007669"/>
    <property type="project" value="UniProtKB-KW"/>
</dbReference>
<dbReference type="InterPro" id="IPR051226">
    <property type="entry name" value="PP1_Regulatory_Subunit"/>
</dbReference>
<dbReference type="GO" id="GO:0005737">
    <property type="term" value="C:cytoplasm"/>
    <property type="evidence" value="ECO:0007669"/>
    <property type="project" value="TreeGrafter"/>
</dbReference>
<evidence type="ECO:0000256" key="5">
    <source>
        <dbReference type="ARBA" id="ARBA00022537"/>
    </source>
</evidence>
<keyword evidence="6" id="KW-0800">Toxin</keyword>
<keyword evidence="14" id="KW-1185">Reference proteome</keyword>
<keyword evidence="9" id="KW-0638">Presynaptic neurotoxin</keyword>
<evidence type="ECO:0000256" key="3">
    <source>
        <dbReference type="ARBA" id="ARBA00022483"/>
    </source>
</evidence>
<evidence type="ECO:0000256" key="4">
    <source>
        <dbReference type="ARBA" id="ARBA00022525"/>
    </source>
</evidence>
<keyword evidence="10" id="KW-1053">Target membrane</keyword>
<feature type="region of interest" description="Disordered" evidence="12">
    <location>
        <begin position="319"/>
        <end position="388"/>
    </location>
</feature>
<keyword evidence="10" id="KW-0472">Membrane</keyword>
<dbReference type="GO" id="GO:0006887">
    <property type="term" value="P:exocytosis"/>
    <property type="evidence" value="ECO:0007669"/>
    <property type="project" value="UniProtKB-KW"/>
</dbReference>
<keyword evidence="5" id="KW-1052">Target cell membrane</keyword>
<feature type="region of interest" description="Disordered" evidence="12">
    <location>
        <begin position="437"/>
        <end position="499"/>
    </location>
</feature>
<dbReference type="InterPro" id="IPR036770">
    <property type="entry name" value="Ankyrin_rpt-contain_sf"/>
</dbReference>
<comment type="subcellular location">
    <subcellularLocation>
        <location evidence="2">Secreted</location>
    </subcellularLocation>
    <subcellularLocation>
        <location evidence="1">Target cell membrane</location>
    </subcellularLocation>
</comment>
<keyword evidence="4" id="KW-0964">Secreted</keyword>
<evidence type="ECO:0000256" key="11">
    <source>
        <dbReference type="PROSITE-ProRule" id="PRU00023"/>
    </source>
</evidence>
<dbReference type="PANTHER" id="PTHR24179">
    <property type="entry name" value="PROTEIN PHOSPHATASE 1 REGULATORY SUBUNIT 12"/>
    <property type="match status" value="1"/>
</dbReference>
<evidence type="ECO:0000313" key="13">
    <source>
        <dbReference type="EMBL" id="GFT73865.1"/>
    </source>
</evidence>
<feature type="repeat" description="ANK" evidence="11">
    <location>
        <begin position="102"/>
        <end position="134"/>
    </location>
</feature>
<name>A0A8X6U4D3_NEPPI</name>
<dbReference type="PRINTS" id="PR01415">
    <property type="entry name" value="ANKYRIN"/>
</dbReference>
<feature type="compositionally biased region" description="Low complexity" evidence="12">
    <location>
        <begin position="336"/>
        <end position="346"/>
    </location>
</feature>
<sequence length="594" mass="66573">MADHAELINELSQIDKMTTQERLKLAKRRRMQQLKKWSQREKEYNSNKRKKEIILAKKGKRSDYKVHFVPSVMLLEAAARNDIEEVRRLLMLQVSPDSTNEDGLTALHQCCIDDSEEMMKLLLEFGANVNAKDSEQWTPFHAAATCGHLHIVKYLISKGADLLAVNADGNMPYDICDDDATLDYIENEMAKRGITQEMIDQTRAATEIRMLNDLKNLVEQEGNLDFVDKNTASPLHIAAANGYLSVLEFLLSHHVTVDVQDDDQWQPIHAAACWGHPDAIEMLVQAGADINAKTKNGETPYEISEDIEVRERIMQLKFEMETKKGSQSNRLRRSHSQNTRSQSIRRTSIREKVQISRREAREEARLRHEKEDGSNMLDDEELKSSLDSQEKEIAVDSDVDLKDVDLAFLPMGGKDTLQRFRGKSACEALEMGDSPKRTTSIFTSVCDKESVPNENSDKDIAGEIPPPDSLPNGNGVNSSEKPSQTKTTETTSIIQQKPGQSVNVEIHVTVNTSPTYGSGLADLKKQRCDQRSSIISNNSLLDANGKSIQNGYFEGNTYDNNIPPSPSVLPRKFAGDPLEVVGEPKKKKGCCSLM</sequence>
<gene>
    <name evidence="13" type="primary">PPP1R16A</name>
    <name evidence="13" type="ORF">NPIL_460831</name>
</gene>
<dbReference type="AlphaFoldDB" id="A0A8X6U4D3"/>
<dbReference type="SMART" id="SM00248">
    <property type="entry name" value="ANK"/>
    <property type="match status" value="4"/>
</dbReference>
<evidence type="ECO:0000256" key="10">
    <source>
        <dbReference type="ARBA" id="ARBA00023298"/>
    </source>
</evidence>
<dbReference type="GO" id="GO:0005576">
    <property type="term" value="C:extracellular region"/>
    <property type="evidence" value="ECO:0007669"/>
    <property type="project" value="UniProtKB-SubCell"/>
</dbReference>
<dbReference type="Gene3D" id="1.25.40.20">
    <property type="entry name" value="Ankyrin repeat-containing domain"/>
    <property type="match status" value="2"/>
</dbReference>
<accession>A0A8X6U4D3</accession>
<protein>
    <submittedName>
        <fullName evidence="13">Protein phosphatase 1 regulatory subunit 16A</fullName>
    </submittedName>
</protein>
<evidence type="ECO:0000256" key="12">
    <source>
        <dbReference type="SAM" id="MobiDB-lite"/>
    </source>
</evidence>
<dbReference type="PROSITE" id="PS50297">
    <property type="entry name" value="ANK_REP_REGION"/>
    <property type="match status" value="4"/>
</dbReference>
<keyword evidence="11" id="KW-0040">ANK repeat</keyword>
<organism evidence="13 14">
    <name type="scientific">Nephila pilipes</name>
    <name type="common">Giant wood spider</name>
    <name type="synonym">Nephila maculata</name>
    <dbReference type="NCBI Taxonomy" id="299642"/>
    <lineage>
        <taxon>Eukaryota</taxon>
        <taxon>Metazoa</taxon>
        <taxon>Ecdysozoa</taxon>
        <taxon>Arthropoda</taxon>
        <taxon>Chelicerata</taxon>
        <taxon>Arachnida</taxon>
        <taxon>Araneae</taxon>
        <taxon>Araneomorphae</taxon>
        <taxon>Entelegynae</taxon>
        <taxon>Araneoidea</taxon>
        <taxon>Nephilidae</taxon>
        <taxon>Nephila</taxon>
    </lineage>
</organism>
<feature type="compositionally biased region" description="Polar residues" evidence="12">
    <location>
        <begin position="471"/>
        <end position="499"/>
    </location>
</feature>
<dbReference type="Pfam" id="PF12796">
    <property type="entry name" value="Ank_2"/>
    <property type="match status" value="2"/>
</dbReference>
<reference evidence="13" key="1">
    <citation type="submission" date="2020-08" db="EMBL/GenBank/DDBJ databases">
        <title>Multicomponent nature underlies the extraordinary mechanical properties of spider dragline silk.</title>
        <authorList>
            <person name="Kono N."/>
            <person name="Nakamura H."/>
            <person name="Mori M."/>
            <person name="Yoshida Y."/>
            <person name="Ohtoshi R."/>
            <person name="Malay A.D."/>
            <person name="Moran D.A.P."/>
            <person name="Tomita M."/>
            <person name="Numata K."/>
            <person name="Arakawa K."/>
        </authorList>
    </citation>
    <scope>NUCLEOTIDE SEQUENCE</scope>
</reference>
<feature type="repeat" description="ANK" evidence="11">
    <location>
        <begin position="230"/>
        <end position="262"/>
    </location>
</feature>